<dbReference type="Gene3D" id="6.10.250.2410">
    <property type="match status" value="1"/>
</dbReference>
<dbReference type="STRING" id="1123069.ruthe_01626"/>
<dbReference type="HOGENOM" id="CLU_038686_2_0_5"/>
<evidence type="ECO:0000313" key="2">
    <source>
        <dbReference type="EMBL" id="EPX85905.1"/>
    </source>
</evidence>
<name>S9S6T3_9RHOB</name>
<gene>
    <name evidence="2" type="ORF">ruthe_01626</name>
</gene>
<protein>
    <recommendedName>
        <fullName evidence="1">Segregation and condensation protein A</fullName>
    </recommendedName>
</protein>
<dbReference type="Proteomes" id="UP000015346">
    <property type="component" value="Unassembled WGS sequence"/>
</dbReference>
<comment type="caution">
    <text evidence="2">The sequence shown here is derived from an EMBL/GenBank/DDBJ whole genome shotgun (WGS) entry which is preliminary data.</text>
</comment>
<dbReference type="PANTHER" id="PTHR33969">
    <property type="entry name" value="SEGREGATION AND CONDENSATION PROTEIN A"/>
    <property type="match status" value="1"/>
</dbReference>
<evidence type="ECO:0000313" key="3">
    <source>
        <dbReference type="Proteomes" id="UP000015346"/>
    </source>
</evidence>
<dbReference type="OrthoDB" id="9793741at2"/>
<dbReference type="RefSeq" id="WP_021097715.1">
    <property type="nucleotide sequence ID" value="NZ_KE557320.1"/>
</dbReference>
<accession>S9S6T3</accession>
<dbReference type="PATRIC" id="fig|1123069.3.peg.1596"/>
<sequence>MDGTPHPDPVPAALIVDVGGFEGPLDLLLALARSQKVDLREISILALAQQYLAFVEGAARARIDLAADYLVMAAWLAYLKSRLLLPEPPGEEPDAEEMARDLAFRLARLEAMREAAERLMARPRLGREVFPRGAPEKGDECVTIRWTASLHDLLAAYARIRTRDEFRPFALDRRAVLTMEEALERLRPLIGEMLDWSLLSDWLPAGWTQEPARRRSAMAATFAAALELVKEGLAELRQPVPFSPIELRARRPE</sequence>
<dbReference type="PANTHER" id="PTHR33969:SF2">
    <property type="entry name" value="SEGREGATION AND CONDENSATION PROTEIN A"/>
    <property type="match status" value="1"/>
</dbReference>
<keyword evidence="3" id="KW-1185">Reference proteome</keyword>
<organism evidence="2 3">
    <name type="scientific">Rubellimicrobium thermophilum DSM 16684</name>
    <dbReference type="NCBI Taxonomy" id="1123069"/>
    <lineage>
        <taxon>Bacteria</taxon>
        <taxon>Pseudomonadati</taxon>
        <taxon>Pseudomonadota</taxon>
        <taxon>Alphaproteobacteria</taxon>
        <taxon>Rhodobacterales</taxon>
        <taxon>Roseobacteraceae</taxon>
        <taxon>Rubellimicrobium</taxon>
    </lineage>
</organism>
<proteinExistence type="predicted"/>
<dbReference type="InterPro" id="IPR003768">
    <property type="entry name" value="ScpA"/>
</dbReference>
<dbReference type="Pfam" id="PF02616">
    <property type="entry name" value="SMC_ScpA"/>
    <property type="match status" value="1"/>
</dbReference>
<dbReference type="AlphaFoldDB" id="S9S6T3"/>
<evidence type="ECO:0000256" key="1">
    <source>
        <dbReference type="ARBA" id="ARBA00044777"/>
    </source>
</evidence>
<dbReference type="EMBL" id="AOLV01000012">
    <property type="protein sequence ID" value="EPX85905.1"/>
    <property type="molecule type" value="Genomic_DNA"/>
</dbReference>
<reference evidence="2 3" key="1">
    <citation type="journal article" date="2013" name="Stand. Genomic Sci.">
        <title>Genome sequence of the reddish-pigmented Rubellimicrobium thermophilum type strain (DSM 16684(T)), a member of the Roseobacter clade.</title>
        <authorList>
            <person name="Fiebig A."/>
            <person name="Riedel T."/>
            <person name="Gronow S."/>
            <person name="Petersen J."/>
            <person name="Klenk H.P."/>
            <person name="Goker M."/>
        </authorList>
    </citation>
    <scope>NUCLEOTIDE SEQUENCE [LARGE SCALE GENOMIC DNA]</scope>
    <source>
        <strain evidence="2 3">DSM 16684</strain>
    </source>
</reference>